<evidence type="ECO:0000313" key="1">
    <source>
        <dbReference type="EMBL" id="KAJ9114497.1"/>
    </source>
</evidence>
<dbReference type="EMBL" id="JASBWS010000008">
    <property type="protein sequence ID" value="KAJ9114497.1"/>
    <property type="molecule type" value="Genomic_DNA"/>
</dbReference>
<dbReference type="Proteomes" id="UP001230649">
    <property type="component" value="Unassembled WGS sequence"/>
</dbReference>
<keyword evidence="2" id="KW-1185">Reference proteome</keyword>
<accession>A0ACC2WVE3</accession>
<organism evidence="1 2">
    <name type="scientific">Naganishia adeliensis</name>
    <dbReference type="NCBI Taxonomy" id="92952"/>
    <lineage>
        <taxon>Eukaryota</taxon>
        <taxon>Fungi</taxon>
        <taxon>Dikarya</taxon>
        <taxon>Basidiomycota</taxon>
        <taxon>Agaricomycotina</taxon>
        <taxon>Tremellomycetes</taxon>
        <taxon>Filobasidiales</taxon>
        <taxon>Filobasidiaceae</taxon>
        <taxon>Naganishia</taxon>
    </lineage>
</organism>
<name>A0ACC2WVE3_9TREE</name>
<sequence>MRFGILVCISLAARAYAQAINDTYIKDLIDGLKYASQPSQVSTSPTCDDTIYSSANFTALTGAIQSLSSTAAGTGTALLAGLPGFQDHGNGCSLRQTSLARGRIPRSHVNGKHLIVRYAARPFLLPTSPQVSRVDRSQAIVFNRVNDTDGKERIAIPYQNGGTAYAVVEAIEVGNLKVFVVDRILVSYM</sequence>
<reference evidence="1" key="1">
    <citation type="submission" date="2023-04" db="EMBL/GenBank/DDBJ databases">
        <title>Draft Genome sequencing of Naganishia species isolated from polar environments using Oxford Nanopore Technology.</title>
        <authorList>
            <person name="Leo P."/>
            <person name="Venkateswaran K."/>
        </authorList>
    </citation>
    <scope>NUCLEOTIDE SEQUENCE</scope>
    <source>
        <strain evidence="1">MNA-CCFEE 5262</strain>
    </source>
</reference>
<proteinExistence type="predicted"/>
<gene>
    <name evidence="1" type="ORF">QFC20_001370</name>
</gene>
<protein>
    <submittedName>
        <fullName evidence="1">Uncharacterized protein</fullName>
    </submittedName>
</protein>
<comment type="caution">
    <text evidence="1">The sequence shown here is derived from an EMBL/GenBank/DDBJ whole genome shotgun (WGS) entry which is preliminary data.</text>
</comment>
<evidence type="ECO:0000313" key="2">
    <source>
        <dbReference type="Proteomes" id="UP001230649"/>
    </source>
</evidence>